<proteinExistence type="predicted"/>
<gene>
    <name evidence="2" type="ORF">Kalk_07880</name>
</gene>
<evidence type="ECO:0008006" key="4">
    <source>
        <dbReference type="Google" id="ProtNLM"/>
    </source>
</evidence>
<feature type="transmembrane region" description="Helical" evidence="1">
    <location>
        <begin position="115"/>
        <end position="138"/>
    </location>
</feature>
<dbReference type="Pfam" id="PF11196">
    <property type="entry name" value="DUF2834"/>
    <property type="match status" value="1"/>
</dbReference>
<keyword evidence="1" id="KW-1133">Transmembrane helix</keyword>
<dbReference type="Proteomes" id="UP000235116">
    <property type="component" value="Chromosome"/>
</dbReference>
<feature type="transmembrane region" description="Helical" evidence="1">
    <location>
        <begin position="39"/>
        <end position="58"/>
    </location>
</feature>
<reference evidence="3" key="1">
    <citation type="submission" date="2017-08" db="EMBL/GenBank/DDBJ databases">
        <title>Direct submision.</title>
        <authorList>
            <person name="Kim S.-J."/>
            <person name="Rhee S.-K."/>
        </authorList>
    </citation>
    <scope>NUCLEOTIDE SEQUENCE [LARGE SCALE GENOMIC DNA]</scope>
    <source>
        <strain evidence="3">GI5</strain>
    </source>
</reference>
<evidence type="ECO:0000313" key="2">
    <source>
        <dbReference type="EMBL" id="AUM12337.1"/>
    </source>
</evidence>
<evidence type="ECO:0000256" key="1">
    <source>
        <dbReference type="SAM" id="Phobius"/>
    </source>
</evidence>
<accession>A0A2K9LJD8</accession>
<sequence length="178" mass="20031">MLWLRMPYSISRLWTSSSPTSNYIHLVRLHNMQQATGKLFYLYLALGVMALVLTWVHLGSYMGKGIVDANILFWKDALFNANPASTFLAVDILFFALVGNIWMVIESRRLQMKFVWVYVAIGTFIGISFGFPLFLAMREKHLAAISSNTNVALKTYDVLGLLALGAVTVATGVWLYLK</sequence>
<keyword evidence="1" id="KW-0812">Transmembrane</keyword>
<evidence type="ECO:0000313" key="3">
    <source>
        <dbReference type="Proteomes" id="UP000235116"/>
    </source>
</evidence>
<protein>
    <recommendedName>
        <fullName evidence="4">DUF2834 domain-containing protein</fullName>
    </recommendedName>
</protein>
<dbReference type="EMBL" id="CP022684">
    <property type="protein sequence ID" value="AUM12337.1"/>
    <property type="molecule type" value="Genomic_DNA"/>
</dbReference>
<feature type="transmembrane region" description="Helical" evidence="1">
    <location>
        <begin position="84"/>
        <end position="103"/>
    </location>
</feature>
<name>A0A2K9LJD8_9GAMM</name>
<keyword evidence="3" id="KW-1185">Reference proteome</keyword>
<dbReference type="InterPro" id="IPR021362">
    <property type="entry name" value="DUF2834"/>
</dbReference>
<dbReference type="KEGG" id="kak:Kalk_07880"/>
<feature type="transmembrane region" description="Helical" evidence="1">
    <location>
        <begin position="158"/>
        <end position="177"/>
    </location>
</feature>
<organism evidence="2 3">
    <name type="scientific">Ketobacter alkanivorans</name>
    <dbReference type="NCBI Taxonomy" id="1917421"/>
    <lineage>
        <taxon>Bacteria</taxon>
        <taxon>Pseudomonadati</taxon>
        <taxon>Pseudomonadota</taxon>
        <taxon>Gammaproteobacteria</taxon>
        <taxon>Pseudomonadales</taxon>
        <taxon>Ketobacteraceae</taxon>
        <taxon>Ketobacter</taxon>
    </lineage>
</organism>
<dbReference type="AlphaFoldDB" id="A0A2K9LJD8"/>
<keyword evidence="1" id="KW-0472">Membrane</keyword>